<dbReference type="InterPro" id="IPR036034">
    <property type="entry name" value="PDZ_sf"/>
</dbReference>
<dbReference type="SUPFAM" id="SSF52096">
    <property type="entry name" value="ClpP/crotonase"/>
    <property type="match status" value="1"/>
</dbReference>
<dbReference type="EMBL" id="JAJEQF010000005">
    <property type="protein sequence ID" value="MCC2166761.1"/>
    <property type="molecule type" value="Genomic_DNA"/>
</dbReference>
<keyword evidence="8" id="KW-1185">Reference proteome</keyword>
<dbReference type="PROSITE" id="PS51257">
    <property type="entry name" value="PROKAR_LIPOPROTEIN"/>
    <property type="match status" value="1"/>
</dbReference>
<evidence type="ECO:0000256" key="2">
    <source>
        <dbReference type="ARBA" id="ARBA00022670"/>
    </source>
</evidence>
<dbReference type="Pfam" id="PF17820">
    <property type="entry name" value="PDZ_6"/>
    <property type="match status" value="1"/>
</dbReference>
<proteinExistence type="inferred from homology"/>
<dbReference type="GO" id="GO:0030288">
    <property type="term" value="C:outer membrane-bounded periplasmic space"/>
    <property type="evidence" value="ECO:0007669"/>
    <property type="project" value="TreeGrafter"/>
</dbReference>
<dbReference type="InterPro" id="IPR004447">
    <property type="entry name" value="Peptidase_S41A"/>
</dbReference>
<dbReference type="Gene3D" id="2.30.42.10">
    <property type="match status" value="1"/>
</dbReference>
<dbReference type="NCBIfam" id="TIGR00225">
    <property type="entry name" value="prc"/>
    <property type="match status" value="1"/>
</dbReference>
<sequence>MENKRVFAGGLIAGAVLTLAVGGCAFVGVTLYQGTKNGSSLEEVGNKTTMEKVNVLEGMIDDYYLEDVSAEDLEQGVYKGLLDALGDPYSVYYTADELETLQEKTQGIYYGIGARVSLDTETQLPKIASVISGTPAEEAGLMANDLLYKADDTELQGMDLSSAVALIRGEEGTTVHLTVIRSGESNYLEFDVVRRKLANETVTSKMLDDSMAYIQIQEFDDVTLDQFTEALDNARSEGMEGLIIDLRGNPGGNLSTVCDICRELLPKGLIVYTEDKYGNREEYSCDGTNPLEVPLVVLVDGNSASASEIMSGAVKDYGIGTLVGTTTYGKGIVQRIMQLTDNSAVKLTVSKYYTPKGNNIHKIGIEPDVEVEFDAQAYVEDGTDNQLNKAMEVLQEKMAE</sequence>
<evidence type="ECO:0000313" key="8">
    <source>
        <dbReference type="Proteomes" id="UP001199355"/>
    </source>
</evidence>
<feature type="domain" description="PDZ" evidence="6">
    <location>
        <begin position="98"/>
        <end position="168"/>
    </location>
</feature>
<dbReference type="GO" id="GO:0008236">
    <property type="term" value="F:serine-type peptidase activity"/>
    <property type="evidence" value="ECO:0007669"/>
    <property type="project" value="UniProtKB-KW"/>
</dbReference>
<dbReference type="SMART" id="SM00245">
    <property type="entry name" value="TSPc"/>
    <property type="match status" value="1"/>
</dbReference>
<reference evidence="7 8" key="1">
    <citation type="submission" date="2021-10" db="EMBL/GenBank/DDBJ databases">
        <title>Anaerobic single-cell dispensing facilitates the cultivation of human gut bacteria.</title>
        <authorList>
            <person name="Afrizal A."/>
        </authorList>
    </citation>
    <scope>NUCLEOTIDE SEQUENCE [LARGE SCALE GENOMIC DNA]</scope>
    <source>
        <strain evidence="7 8">CLA-AA-H244</strain>
    </source>
</reference>
<evidence type="ECO:0000259" key="6">
    <source>
        <dbReference type="PROSITE" id="PS50106"/>
    </source>
</evidence>
<keyword evidence="4 5" id="KW-0720">Serine protease</keyword>
<dbReference type="CDD" id="cd06782">
    <property type="entry name" value="cpPDZ_CPP-like"/>
    <property type="match status" value="1"/>
</dbReference>
<keyword evidence="3 5" id="KW-0378">Hydrolase</keyword>
<dbReference type="PROSITE" id="PS50106">
    <property type="entry name" value="PDZ"/>
    <property type="match status" value="1"/>
</dbReference>
<dbReference type="CDD" id="cd07560">
    <property type="entry name" value="Peptidase_S41_CPP"/>
    <property type="match status" value="1"/>
</dbReference>
<dbReference type="InterPro" id="IPR055210">
    <property type="entry name" value="CtpA/B_N"/>
</dbReference>
<evidence type="ECO:0000313" key="7">
    <source>
        <dbReference type="EMBL" id="MCC2166761.1"/>
    </source>
</evidence>
<dbReference type="GO" id="GO:0006508">
    <property type="term" value="P:proteolysis"/>
    <property type="evidence" value="ECO:0007669"/>
    <property type="project" value="UniProtKB-KW"/>
</dbReference>
<comment type="similarity">
    <text evidence="1 5">Belongs to the peptidase S41A family.</text>
</comment>
<gene>
    <name evidence="7" type="ORF">LKD45_03435</name>
</gene>
<protein>
    <submittedName>
        <fullName evidence="7">S41 family peptidase</fullName>
    </submittedName>
</protein>
<evidence type="ECO:0000256" key="4">
    <source>
        <dbReference type="ARBA" id="ARBA00022825"/>
    </source>
</evidence>
<organism evidence="7 8">
    <name type="scientific">Gallintestinimicrobium propionicum</name>
    <dbReference type="NCBI Taxonomy" id="2981770"/>
    <lineage>
        <taxon>Bacteria</taxon>
        <taxon>Bacillati</taxon>
        <taxon>Bacillota</taxon>
        <taxon>Clostridia</taxon>
        <taxon>Lachnospirales</taxon>
        <taxon>Lachnospiraceae</taxon>
        <taxon>Gallintestinimicrobium</taxon>
    </lineage>
</organism>
<dbReference type="InterPro" id="IPR001478">
    <property type="entry name" value="PDZ"/>
</dbReference>
<name>A0AAE3AS30_9FIRM</name>
<dbReference type="Pfam" id="PF03572">
    <property type="entry name" value="Peptidase_S41"/>
    <property type="match status" value="1"/>
</dbReference>
<evidence type="ECO:0000256" key="1">
    <source>
        <dbReference type="ARBA" id="ARBA00009179"/>
    </source>
</evidence>
<dbReference type="InterPro" id="IPR029045">
    <property type="entry name" value="ClpP/crotonase-like_dom_sf"/>
</dbReference>
<dbReference type="Proteomes" id="UP001199355">
    <property type="component" value="Unassembled WGS sequence"/>
</dbReference>
<dbReference type="GO" id="GO:0004175">
    <property type="term" value="F:endopeptidase activity"/>
    <property type="evidence" value="ECO:0007669"/>
    <property type="project" value="TreeGrafter"/>
</dbReference>
<evidence type="ECO:0000256" key="3">
    <source>
        <dbReference type="ARBA" id="ARBA00022801"/>
    </source>
</evidence>
<dbReference type="GO" id="GO:0007165">
    <property type="term" value="P:signal transduction"/>
    <property type="evidence" value="ECO:0007669"/>
    <property type="project" value="TreeGrafter"/>
</dbReference>
<evidence type="ECO:0000256" key="5">
    <source>
        <dbReference type="RuleBase" id="RU004404"/>
    </source>
</evidence>
<dbReference type="InterPro" id="IPR041489">
    <property type="entry name" value="PDZ_6"/>
</dbReference>
<dbReference type="PANTHER" id="PTHR32060:SF30">
    <property type="entry name" value="CARBOXY-TERMINAL PROCESSING PROTEASE CTPA"/>
    <property type="match status" value="1"/>
</dbReference>
<dbReference type="Gene3D" id="3.90.226.10">
    <property type="entry name" value="2-enoyl-CoA Hydratase, Chain A, domain 1"/>
    <property type="match status" value="1"/>
</dbReference>
<dbReference type="SMART" id="SM00228">
    <property type="entry name" value="PDZ"/>
    <property type="match status" value="1"/>
</dbReference>
<dbReference type="Pfam" id="PF22694">
    <property type="entry name" value="CtpB_N-like"/>
    <property type="match status" value="1"/>
</dbReference>
<dbReference type="InterPro" id="IPR005151">
    <property type="entry name" value="Tail-specific_protease"/>
</dbReference>
<accession>A0AAE3AS30</accession>
<comment type="caution">
    <text evidence="7">The sequence shown here is derived from an EMBL/GenBank/DDBJ whole genome shotgun (WGS) entry which is preliminary data.</text>
</comment>
<dbReference type="PANTHER" id="PTHR32060">
    <property type="entry name" value="TAIL-SPECIFIC PROTEASE"/>
    <property type="match status" value="1"/>
</dbReference>
<keyword evidence="2 5" id="KW-0645">Protease</keyword>
<dbReference type="SUPFAM" id="SSF50156">
    <property type="entry name" value="PDZ domain-like"/>
    <property type="match status" value="1"/>
</dbReference>
<dbReference type="RefSeq" id="WP_118763261.1">
    <property type="nucleotide sequence ID" value="NZ_JAJEQF010000005.1"/>
</dbReference>
<dbReference type="AlphaFoldDB" id="A0AAE3AS30"/>